<organism evidence="1 2">
    <name type="scientific">Caerostris darwini</name>
    <dbReference type="NCBI Taxonomy" id="1538125"/>
    <lineage>
        <taxon>Eukaryota</taxon>
        <taxon>Metazoa</taxon>
        <taxon>Ecdysozoa</taxon>
        <taxon>Arthropoda</taxon>
        <taxon>Chelicerata</taxon>
        <taxon>Arachnida</taxon>
        <taxon>Araneae</taxon>
        <taxon>Araneomorphae</taxon>
        <taxon>Entelegynae</taxon>
        <taxon>Araneoidea</taxon>
        <taxon>Araneidae</taxon>
        <taxon>Caerostris</taxon>
    </lineage>
</organism>
<dbReference type="AlphaFoldDB" id="A0AAV4MTV4"/>
<protein>
    <submittedName>
        <fullName evidence="1">Uncharacterized protein</fullName>
    </submittedName>
</protein>
<name>A0AAV4MTV4_9ARAC</name>
<accession>A0AAV4MTV4</accession>
<keyword evidence="2" id="KW-1185">Reference proteome</keyword>
<evidence type="ECO:0000313" key="2">
    <source>
        <dbReference type="Proteomes" id="UP001054837"/>
    </source>
</evidence>
<dbReference type="EMBL" id="BPLQ01000813">
    <property type="protein sequence ID" value="GIX75243.1"/>
    <property type="molecule type" value="Genomic_DNA"/>
</dbReference>
<evidence type="ECO:0000313" key="1">
    <source>
        <dbReference type="EMBL" id="GIX75243.1"/>
    </source>
</evidence>
<comment type="caution">
    <text evidence="1">The sequence shown here is derived from an EMBL/GenBank/DDBJ whole genome shotgun (WGS) entry which is preliminary data.</text>
</comment>
<gene>
    <name evidence="1" type="ORF">CDAR_604621</name>
</gene>
<sequence length="115" mass="12719">MIFCGKRKTKRVKNENEIISDFSVPLRKSKESNLFSYFPISTSRKENLNRGKFPAKIICGALCRFINSEYGLGILFCPGQGKGVSGTASQAGWAALSIALPLRLIAELALPFFWS</sequence>
<dbReference type="Proteomes" id="UP001054837">
    <property type="component" value="Unassembled WGS sequence"/>
</dbReference>
<proteinExistence type="predicted"/>
<reference evidence="1 2" key="1">
    <citation type="submission" date="2021-06" db="EMBL/GenBank/DDBJ databases">
        <title>Caerostris darwini draft genome.</title>
        <authorList>
            <person name="Kono N."/>
            <person name="Arakawa K."/>
        </authorList>
    </citation>
    <scope>NUCLEOTIDE SEQUENCE [LARGE SCALE GENOMIC DNA]</scope>
</reference>